<dbReference type="RefSeq" id="WP_089829482.1">
    <property type="nucleotide sequence ID" value="NZ_BJWI01000001.1"/>
</dbReference>
<dbReference type="SUPFAM" id="SSF64182">
    <property type="entry name" value="DHH phosphoesterases"/>
    <property type="match status" value="1"/>
</dbReference>
<dbReference type="PANTHER" id="PTHR47618">
    <property type="entry name" value="BIFUNCTIONAL OLIGORIBONUCLEASE AND PAP PHOSPHATASE NRNA"/>
    <property type="match status" value="1"/>
</dbReference>
<evidence type="ECO:0000259" key="2">
    <source>
        <dbReference type="Pfam" id="PF02272"/>
    </source>
</evidence>
<dbReference type="GO" id="GO:0003676">
    <property type="term" value="F:nucleic acid binding"/>
    <property type="evidence" value="ECO:0007669"/>
    <property type="project" value="InterPro"/>
</dbReference>
<evidence type="ECO:0000259" key="1">
    <source>
        <dbReference type="Pfam" id="PF01368"/>
    </source>
</evidence>
<evidence type="ECO:0000313" key="3">
    <source>
        <dbReference type="EMBL" id="GEM00668.1"/>
    </source>
</evidence>
<evidence type="ECO:0000313" key="5">
    <source>
        <dbReference type="Proteomes" id="UP000242243"/>
    </source>
</evidence>
<organism evidence="4 5">
    <name type="scientific">Halolactibacillus halophilus</name>
    <dbReference type="NCBI Taxonomy" id="306540"/>
    <lineage>
        <taxon>Bacteria</taxon>
        <taxon>Bacillati</taxon>
        <taxon>Bacillota</taxon>
        <taxon>Bacilli</taxon>
        <taxon>Bacillales</taxon>
        <taxon>Bacillaceae</taxon>
        <taxon>Halolactibacillus</taxon>
    </lineage>
</organism>
<dbReference type="OrthoDB" id="9803668at2"/>
<dbReference type="AlphaFoldDB" id="A0A1I5L5Z2"/>
<evidence type="ECO:0000313" key="6">
    <source>
        <dbReference type="Proteomes" id="UP000321547"/>
    </source>
</evidence>
<dbReference type="STRING" id="306540.SAMN05421839_101215"/>
<dbReference type="EMBL" id="FOXC01000001">
    <property type="protein sequence ID" value="SFO92613.1"/>
    <property type="molecule type" value="Genomic_DNA"/>
</dbReference>
<dbReference type="Gene3D" id="3.90.1640.10">
    <property type="entry name" value="inorganic pyrophosphatase (n-terminal core)"/>
    <property type="match status" value="1"/>
</dbReference>
<dbReference type="Gene3D" id="3.10.310.30">
    <property type="match status" value="1"/>
</dbReference>
<gene>
    <name evidence="3" type="ORF">HHA03_02000</name>
    <name evidence="4" type="ORF">SAMN05421839_101215</name>
</gene>
<dbReference type="Proteomes" id="UP000321547">
    <property type="component" value="Unassembled WGS sequence"/>
</dbReference>
<reference evidence="4 5" key="1">
    <citation type="submission" date="2016-10" db="EMBL/GenBank/DDBJ databases">
        <authorList>
            <person name="de Groot N.N."/>
        </authorList>
    </citation>
    <scope>NUCLEOTIDE SEQUENCE [LARGE SCALE GENOMIC DNA]</scope>
    <source>
        <strain evidence="4 5">DSM 17073</strain>
    </source>
</reference>
<dbReference type="Pfam" id="PF02272">
    <property type="entry name" value="DHHA1"/>
    <property type="match status" value="1"/>
</dbReference>
<dbReference type="Pfam" id="PF01368">
    <property type="entry name" value="DHH"/>
    <property type="match status" value="1"/>
</dbReference>
<protein>
    <submittedName>
        <fullName evidence="3">Oligoribonuclease</fullName>
    </submittedName>
    <submittedName>
        <fullName evidence="4">Phosphoesterase RecJ domain-containing protein</fullName>
    </submittedName>
</protein>
<proteinExistence type="predicted"/>
<reference evidence="3 6" key="2">
    <citation type="submission" date="2019-07" db="EMBL/GenBank/DDBJ databases">
        <title>Whole genome shotgun sequence of Halolactibacillus halophilus NBRC 100868.</title>
        <authorList>
            <person name="Hosoyama A."/>
            <person name="Uohara A."/>
            <person name="Ohji S."/>
            <person name="Ichikawa N."/>
        </authorList>
    </citation>
    <scope>NUCLEOTIDE SEQUENCE [LARGE SCALE GENOMIC DNA]</scope>
    <source>
        <strain evidence="3 6">NBRC 100868</strain>
    </source>
</reference>
<feature type="domain" description="DDH" evidence="1">
    <location>
        <begin position="15"/>
        <end position="152"/>
    </location>
</feature>
<dbReference type="Proteomes" id="UP000242243">
    <property type="component" value="Unassembled WGS sequence"/>
</dbReference>
<sequence>MIDHIIEAIEAAETIILHRHERPDPDALGSQVGLKKLIEATYKDKTVKVTGYSEPSLAFLGEMDSVTDEDYKEALVIVCDTANTPRIDDDRYTLGQTLIKIDHHPEVDLYGDISWADPSMSSTSEMIYLLATTGKKKLTVTDEAARLMYAGIIGDTGRFLYPSTTAQTLYVAAELVRFNFNRSNLYNQLYETKPAVAKLKGYLLDHLNLSEEGVTSAKLTENVLATYGVTPEETSVLVGTYGDVLGIKAWVIFVEEPNQIRVRLRSKGPHINTLAAQYNGGGHPLASGAKVKSWEEADQLVNDLKDICRAYKKSEEE</sequence>
<dbReference type="InterPro" id="IPR051319">
    <property type="entry name" value="Oligoribo/pAp-PDE_c-di-AMP_PDE"/>
</dbReference>
<accession>A0A1I5L5Z2</accession>
<dbReference type="InterPro" id="IPR001667">
    <property type="entry name" value="DDH_dom"/>
</dbReference>
<dbReference type="InterPro" id="IPR038763">
    <property type="entry name" value="DHH_sf"/>
</dbReference>
<dbReference type="InterPro" id="IPR003156">
    <property type="entry name" value="DHHA1_dom"/>
</dbReference>
<dbReference type="PANTHER" id="PTHR47618:SF1">
    <property type="entry name" value="BIFUNCTIONAL OLIGORIBONUCLEASE AND PAP PHOSPHATASE NRNA"/>
    <property type="match status" value="1"/>
</dbReference>
<name>A0A1I5L5Z2_9BACI</name>
<dbReference type="EMBL" id="BJWI01000001">
    <property type="protein sequence ID" value="GEM00668.1"/>
    <property type="molecule type" value="Genomic_DNA"/>
</dbReference>
<keyword evidence="6" id="KW-1185">Reference proteome</keyword>
<feature type="domain" description="DHHA1" evidence="2">
    <location>
        <begin position="224"/>
        <end position="309"/>
    </location>
</feature>
<evidence type="ECO:0000313" key="4">
    <source>
        <dbReference type="EMBL" id="SFO92613.1"/>
    </source>
</evidence>